<proteinExistence type="predicted"/>
<dbReference type="EMBL" id="JAASQV010000005">
    <property type="protein sequence ID" value="NIJ67014.1"/>
    <property type="molecule type" value="Genomic_DNA"/>
</dbReference>
<protein>
    <submittedName>
        <fullName evidence="1">Putative nucleotidyltransferase</fullName>
    </submittedName>
</protein>
<evidence type="ECO:0000313" key="1">
    <source>
        <dbReference type="EMBL" id="NIJ67014.1"/>
    </source>
</evidence>
<dbReference type="CDD" id="cd05403">
    <property type="entry name" value="NT_KNTase_like"/>
    <property type="match status" value="1"/>
</dbReference>
<dbReference type="Gene3D" id="3.30.460.10">
    <property type="entry name" value="Beta Polymerase, domain 2"/>
    <property type="match status" value="1"/>
</dbReference>
<dbReference type="AlphaFoldDB" id="A0A7X5V347"/>
<keyword evidence="2" id="KW-1185">Reference proteome</keyword>
<reference evidence="1 2" key="1">
    <citation type="submission" date="2020-03" db="EMBL/GenBank/DDBJ databases">
        <title>Genomic Encyclopedia of Type Strains, Phase IV (KMG-IV): sequencing the most valuable type-strain genomes for metagenomic binning, comparative biology and taxonomic classification.</title>
        <authorList>
            <person name="Goeker M."/>
        </authorList>
    </citation>
    <scope>NUCLEOTIDE SEQUENCE [LARGE SCALE GENOMIC DNA]</scope>
    <source>
        <strain evidence="1 2">DSM 4733</strain>
    </source>
</reference>
<gene>
    <name evidence="1" type="ORF">FHR20_003992</name>
</gene>
<accession>A0A7X5V347</accession>
<sequence length="255" mass="26755">MIDPTLSTPAEVLAAARAIVASRYPDAIFALVAGSLMRGEGTAHSDLDLIVLHDRVEASRRESFVAGGVPVEAFVHDDETLAWAIDVAATRGRPSLLALIAEATAIGRAPQRAARLKEAVAGILAKGPPPMPPAQLDALRYAITDAVQDLRGARGEAEPLAIGVLLYPLLAELALRGRGQWNATGKWVPRALARIDGALAGRFDHAFRALFASGTADAVIALAERELAPHGGMRFDGDVQVASPAWRAPAGRFGA</sequence>
<dbReference type="Proteomes" id="UP000564677">
    <property type="component" value="Unassembled WGS sequence"/>
</dbReference>
<name>A0A7X5V347_9SPHN</name>
<organism evidence="1 2">
    <name type="scientific">Sphingomonas leidyi</name>
    <dbReference type="NCBI Taxonomy" id="68569"/>
    <lineage>
        <taxon>Bacteria</taxon>
        <taxon>Pseudomonadati</taxon>
        <taxon>Pseudomonadota</taxon>
        <taxon>Alphaproteobacteria</taxon>
        <taxon>Sphingomonadales</taxon>
        <taxon>Sphingomonadaceae</taxon>
        <taxon>Sphingomonas</taxon>
    </lineage>
</organism>
<dbReference type="SUPFAM" id="SSF81301">
    <property type="entry name" value="Nucleotidyltransferase"/>
    <property type="match status" value="1"/>
</dbReference>
<dbReference type="GO" id="GO:0016740">
    <property type="term" value="F:transferase activity"/>
    <property type="evidence" value="ECO:0007669"/>
    <property type="project" value="UniProtKB-KW"/>
</dbReference>
<dbReference type="RefSeq" id="WP_167301322.1">
    <property type="nucleotide sequence ID" value="NZ_JAASQV010000005.1"/>
</dbReference>
<dbReference type="InterPro" id="IPR043519">
    <property type="entry name" value="NT_sf"/>
</dbReference>
<keyword evidence="1" id="KW-0808">Transferase</keyword>
<comment type="caution">
    <text evidence="1">The sequence shown here is derived from an EMBL/GenBank/DDBJ whole genome shotgun (WGS) entry which is preliminary data.</text>
</comment>
<evidence type="ECO:0000313" key="2">
    <source>
        <dbReference type="Proteomes" id="UP000564677"/>
    </source>
</evidence>